<name>A0A8J6DIQ4_GALPY</name>
<organism evidence="5 6">
    <name type="scientific">Galemys pyrenaicus</name>
    <name type="common">Iberian desman</name>
    <name type="synonym">Pyrenean desman</name>
    <dbReference type="NCBI Taxonomy" id="202257"/>
    <lineage>
        <taxon>Eukaryota</taxon>
        <taxon>Metazoa</taxon>
        <taxon>Chordata</taxon>
        <taxon>Craniata</taxon>
        <taxon>Vertebrata</taxon>
        <taxon>Euteleostomi</taxon>
        <taxon>Mammalia</taxon>
        <taxon>Eutheria</taxon>
        <taxon>Laurasiatheria</taxon>
        <taxon>Eulipotyphla</taxon>
        <taxon>Talpidae</taxon>
        <taxon>Galemys</taxon>
    </lineage>
</organism>
<keyword evidence="6" id="KW-1185">Reference proteome</keyword>
<sequence length="340" mass="38434">MARPQKTLLAPPQREGVQAATLMPIPLPALKRNVFDHPLHLRSSRRLCSSSRRLCSPNSAPTPKLPKKPKMQTPGDMFPVDWSPPPIDFLNPRAPHATKGAPAQTQVDTAGSQDQKRPDCQLPEELEQEPQEMDPKGELASLQELFLNLAGPNQKVAVPVVDTHTSLTSAGSGSYINSLDYLLQEKREQALELEREKQLLQNCVDLNSLELEEDEVLLTPEHRMLVQRFSVSMQVIPPVHPGETVFLPRQQPLPCILNCSHLKPRNHLEGMFFSSPLAQQLAFLRRGLLSNLYRHTPDCPLPLLPWLFQLLSWPPETSSRAFDLLWDLSMNRLFHQFGQY</sequence>
<proteinExistence type="inferred from homology"/>
<protein>
    <submittedName>
        <fullName evidence="5">Protein FAM178B</fullName>
    </submittedName>
</protein>
<comment type="caution">
    <text evidence="5">The sequence shown here is derived from an EMBL/GenBank/DDBJ whole genome shotgun (WGS) entry which is preliminary data.</text>
</comment>
<dbReference type="PANTHER" id="PTHR16046:SF11">
    <property type="entry name" value="PROTEIN FAM178B"/>
    <property type="match status" value="1"/>
</dbReference>
<gene>
    <name evidence="5" type="ORF">J0S82_003068</name>
</gene>
<comment type="similarity">
    <text evidence="1">Belongs to the FAM178 family.</text>
</comment>
<accession>A0A8J6DIQ4</accession>
<keyword evidence="2" id="KW-0175">Coiled coil</keyword>
<feature type="coiled-coil region" evidence="2">
    <location>
        <begin position="176"/>
        <end position="203"/>
    </location>
</feature>
<dbReference type="InterPro" id="IPR026161">
    <property type="entry name" value="FAM178"/>
</dbReference>
<dbReference type="EMBL" id="JAGFMF010011928">
    <property type="protein sequence ID" value="KAG8509691.1"/>
    <property type="molecule type" value="Genomic_DNA"/>
</dbReference>
<dbReference type="InterPro" id="IPR044276">
    <property type="entry name" value="CANIN_dom"/>
</dbReference>
<evidence type="ECO:0000256" key="3">
    <source>
        <dbReference type="SAM" id="MobiDB-lite"/>
    </source>
</evidence>
<feature type="region of interest" description="Disordered" evidence="3">
    <location>
        <begin position="48"/>
        <end position="118"/>
    </location>
</feature>
<evidence type="ECO:0000313" key="5">
    <source>
        <dbReference type="EMBL" id="KAG8509691.1"/>
    </source>
</evidence>
<dbReference type="OrthoDB" id="6158547at2759"/>
<evidence type="ECO:0000256" key="1">
    <source>
        <dbReference type="ARBA" id="ARBA00010311"/>
    </source>
</evidence>
<feature type="compositionally biased region" description="Polar residues" evidence="3">
    <location>
        <begin position="103"/>
        <end position="113"/>
    </location>
</feature>
<evidence type="ECO:0000313" key="6">
    <source>
        <dbReference type="Proteomes" id="UP000700334"/>
    </source>
</evidence>
<dbReference type="AlphaFoldDB" id="A0A8J6DIQ4"/>
<dbReference type="Proteomes" id="UP000700334">
    <property type="component" value="Unassembled WGS sequence"/>
</dbReference>
<feature type="domain" description="Coiled-coil SMC6 And NSE5 INteracting (CANIN)" evidence="4">
    <location>
        <begin position="168"/>
        <end position="336"/>
    </location>
</feature>
<dbReference type="PANTHER" id="PTHR16046">
    <property type="entry name" value="SMC5-SMC6 COMPLEX LOCALIZATION FACTOR 2"/>
    <property type="match status" value="1"/>
</dbReference>
<evidence type="ECO:0000256" key="2">
    <source>
        <dbReference type="SAM" id="Coils"/>
    </source>
</evidence>
<dbReference type="Pfam" id="PF14816">
    <property type="entry name" value="CANIN"/>
    <property type="match status" value="1"/>
</dbReference>
<evidence type="ECO:0000259" key="4">
    <source>
        <dbReference type="Pfam" id="PF14816"/>
    </source>
</evidence>
<reference evidence="5" key="1">
    <citation type="journal article" date="2021" name="Evol. Appl.">
        <title>The genome of the Pyrenean desman and the effects of bottlenecks and inbreeding on the genomic landscape of an endangered species.</title>
        <authorList>
            <person name="Escoda L."/>
            <person name="Castresana J."/>
        </authorList>
    </citation>
    <scope>NUCLEOTIDE SEQUENCE</scope>
    <source>
        <strain evidence="5">IBE-C5619</strain>
    </source>
</reference>